<name>A0ABM8WBM6_9BURK</name>
<evidence type="ECO:0000313" key="2">
    <source>
        <dbReference type="EMBL" id="CAG9164462.1"/>
    </source>
</evidence>
<dbReference type="Gene3D" id="2.40.10.10">
    <property type="entry name" value="Trypsin-like serine proteases"/>
    <property type="match status" value="2"/>
</dbReference>
<organism evidence="2 3">
    <name type="scientific">Cupriavidus pampae</name>
    <dbReference type="NCBI Taxonomy" id="659251"/>
    <lineage>
        <taxon>Bacteria</taxon>
        <taxon>Pseudomonadati</taxon>
        <taxon>Pseudomonadota</taxon>
        <taxon>Betaproteobacteria</taxon>
        <taxon>Burkholderiales</taxon>
        <taxon>Burkholderiaceae</taxon>
        <taxon>Cupriavidus</taxon>
    </lineage>
</organism>
<dbReference type="EMBL" id="CAJZAG010000001">
    <property type="protein sequence ID" value="CAG9164462.1"/>
    <property type="molecule type" value="Genomic_DNA"/>
</dbReference>
<protein>
    <recommendedName>
        <fullName evidence="4">Serine protease</fullName>
    </recommendedName>
</protein>
<sequence>MRSTGFGLAASAAAPMLLFASSPALALDAAQMLAKVSPSVFTVNTVGPQRAPLSSGTAVVVGPGQLVTACHVLAGARGVTVQRDNVSYGATLDAPDVERDICLLKVANFNAPAATVAAGAPAFGQRVFTAVAGDDGRVSLNQGAVAGMRAGADGGLDRIQASIAPAANTSGAGLFDDSGRLVGVVTRGAAGDTLTSALPAAWISAAASRGTRAVAGYTPTATATAAPAAGGPAAPSTATAKTSPSVGEVWRYELVDRLTNVRREVIYRVDRIENDRVIFNQGARVESLDGQLQKLVSPIGGEFDGVSPPAGWVPPNAKPGMTWRFTYNAPGSGARTEIEGRANGTVPMRLAGVEYQTLRITYEGTMLRSFYGAGAVGSPVSVPYKATVWYAPELKRVVRFDASYTARYDRGNESLTLVEHRFD</sequence>
<dbReference type="PANTHER" id="PTHR43019">
    <property type="entry name" value="SERINE ENDOPROTEASE DEGS"/>
    <property type="match status" value="1"/>
</dbReference>
<keyword evidence="1" id="KW-0732">Signal</keyword>
<dbReference type="PANTHER" id="PTHR43019:SF23">
    <property type="entry name" value="PROTEASE DO-LIKE 5, CHLOROPLASTIC"/>
    <property type="match status" value="1"/>
</dbReference>
<gene>
    <name evidence="2" type="ORF">LMG32289_00805</name>
</gene>
<evidence type="ECO:0000256" key="1">
    <source>
        <dbReference type="SAM" id="SignalP"/>
    </source>
</evidence>
<dbReference type="Pfam" id="PF13365">
    <property type="entry name" value="Trypsin_2"/>
    <property type="match status" value="1"/>
</dbReference>
<feature type="signal peptide" evidence="1">
    <location>
        <begin position="1"/>
        <end position="26"/>
    </location>
</feature>
<dbReference type="InterPro" id="IPR009003">
    <property type="entry name" value="Peptidase_S1_PA"/>
</dbReference>
<evidence type="ECO:0000313" key="3">
    <source>
        <dbReference type="Proteomes" id="UP000706525"/>
    </source>
</evidence>
<proteinExistence type="predicted"/>
<keyword evidence="3" id="KW-1185">Reference proteome</keyword>
<dbReference type="SUPFAM" id="SSF50494">
    <property type="entry name" value="Trypsin-like serine proteases"/>
    <property type="match status" value="1"/>
</dbReference>
<comment type="caution">
    <text evidence="2">The sequence shown here is derived from an EMBL/GenBank/DDBJ whole genome shotgun (WGS) entry which is preliminary data.</text>
</comment>
<accession>A0ABM8WBM6</accession>
<reference evidence="2 3" key="1">
    <citation type="submission" date="2021-08" db="EMBL/GenBank/DDBJ databases">
        <authorList>
            <person name="Peeters C."/>
        </authorList>
    </citation>
    <scope>NUCLEOTIDE SEQUENCE [LARGE SCALE GENOMIC DNA]</scope>
    <source>
        <strain evidence="2 3">LMG 32289</strain>
    </source>
</reference>
<dbReference type="InterPro" id="IPR043504">
    <property type="entry name" value="Peptidase_S1_PA_chymotrypsin"/>
</dbReference>
<feature type="chain" id="PRO_5045626385" description="Serine protease" evidence="1">
    <location>
        <begin position="27"/>
        <end position="423"/>
    </location>
</feature>
<dbReference type="Proteomes" id="UP000706525">
    <property type="component" value="Unassembled WGS sequence"/>
</dbReference>
<evidence type="ECO:0008006" key="4">
    <source>
        <dbReference type="Google" id="ProtNLM"/>
    </source>
</evidence>